<protein>
    <recommendedName>
        <fullName evidence="5">Glycoside hydrolase family 78 protein</fullName>
    </recommendedName>
</protein>
<dbReference type="Proteomes" id="UP000664132">
    <property type="component" value="Unassembled WGS sequence"/>
</dbReference>
<dbReference type="PANTHER" id="PTHR34987">
    <property type="entry name" value="C, PUTATIVE (AFU_ORTHOLOGUE AFUA_3G02880)-RELATED"/>
    <property type="match status" value="1"/>
</dbReference>
<dbReference type="InterPro" id="IPR012341">
    <property type="entry name" value="6hp_glycosidase-like_sf"/>
</dbReference>
<evidence type="ECO:0000313" key="3">
    <source>
        <dbReference type="EMBL" id="KAG4422299.1"/>
    </source>
</evidence>
<feature type="domain" description="Alpha-L-rhamnosidase six-hairpin glycosidase" evidence="1">
    <location>
        <begin position="282"/>
        <end position="497"/>
    </location>
</feature>
<dbReference type="Pfam" id="PF17389">
    <property type="entry name" value="Bac_rhamnosid6H"/>
    <property type="match status" value="1"/>
</dbReference>
<organism evidence="3 4">
    <name type="scientific">Cadophora malorum</name>
    <dbReference type="NCBI Taxonomy" id="108018"/>
    <lineage>
        <taxon>Eukaryota</taxon>
        <taxon>Fungi</taxon>
        <taxon>Dikarya</taxon>
        <taxon>Ascomycota</taxon>
        <taxon>Pezizomycotina</taxon>
        <taxon>Leotiomycetes</taxon>
        <taxon>Helotiales</taxon>
        <taxon>Ploettnerulaceae</taxon>
        <taxon>Cadophora</taxon>
    </lineage>
</organism>
<dbReference type="AlphaFoldDB" id="A0A8H7WCH8"/>
<comment type="caution">
    <text evidence="3">The sequence shown here is derived from an EMBL/GenBank/DDBJ whole genome shotgun (WGS) entry which is preliminary data.</text>
</comment>
<dbReference type="OrthoDB" id="10036721at2759"/>
<dbReference type="InterPro" id="IPR008928">
    <property type="entry name" value="6-hairpin_glycosidase_sf"/>
</dbReference>
<reference evidence="3" key="1">
    <citation type="submission" date="2021-02" db="EMBL/GenBank/DDBJ databases">
        <title>Genome sequence Cadophora malorum strain M34.</title>
        <authorList>
            <person name="Stefanovic E."/>
            <person name="Vu D."/>
            <person name="Scully C."/>
            <person name="Dijksterhuis J."/>
            <person name="Roader J."/>
            <person name="Houbraken J."/>
        </authorList>
    </citation>
    <scope>NUCLEOTIDE SEQUENCE</scope>
    <source>
        <strain evidence="3">M34</strain>
    </source>
</reference>
<dbReference type="EMBL" id="JAFJYH010000051">
    <property type="protein sequence ID" value="KAG4422299.1"/>
    <property type="molecule type" value="Genomic_DNA"/>
</dbReference>
<dbReference type="Pfam" id="PF17390">
    <property type="entry name" value="Bac_rhamnosid_C"/>
    <property type="match status" value="1"/>
</dbReference>
<evidence type="ECO:0000259" key="1">
    <source>
        <dbReference type="Pfam" id="PF17389"/>
    </source>
</evidence>
<feature type="domain" description="Alpha-L-rhamnosidase C-terminal" evidence="2">
    <location>
        <begin position="612"/>
        <end position="678"/>
    </location>
</feature>
<proteinExistence type="predicted"/>
<dbReference type="InterPro" id="IPR035398">
    <property type="entry name" value="Bac_rhamnosid_C"/>
</dbReference>
<keyword evidence="4" id="KW-1185">Reference proteome</keyword>
<dbReference type="Gene3D" id="2.60.420.10">
    <property type="entry name" value="Maltose phosphorylase, domain 3"/>
    <property type="match status" value="1"/>
</dbReference>
<dbReference type="GO" id="GO:0003824">
    <property type="term" value="F:catalytic activity"/>
    <property type="evidence" value="ECO:0007669"/>
    <property type="project" value="UniProtKB-ARBA"/>
</dbReference>
<accession>A0A8H7WCH8</accession>
<name>A0A8H7WCH8_9HELO</name>
<dbReference type="Gene3D" id="1.50.10.10">
    <property type="match status" value="1"/>
</dbReference>
<evidence type="ECO:0000313" key="4">
    <source>
        <dbReference type="Proteomes" id="UP000664132"/>
    </source>
</evidence>
<dbReference type="SUPFAM" id="SSF48208">
    <property type="entry name" value="Six-hairpin glycosidases"/>
    <property type="match status" value="1"/>
</dbReference>
<sequence length="714" mass="78131">MPPLKCAAMVIEAGIGTMFPTTQVAESFVITMFIPYLISVFTTFISPNLTAKSSSSLSCWRDTPCSARTTASFSGPWDSYNYSPASRIVSPVSIFTEDFTRLSSYPSTMNVSSNVLIYDFGKEVGGIVTIQYKATGSGELGLAFSEARNWTGRASDGSNGRYIPRADGALLTPISTTTNGSYTMPDARMRGGFRYLSIFTQTDHMINVEVTKITLELSFQPTWSNLRAYSGHFHSSDDLLNRIWYAGAYTLQTNAVPPNTGRVYPLIGEGWRNDAWLGTKGHSILVDGSKRDRATWAGDLGIALPSVFVSTGDFESARNALQLQYDLQSKEGELPMAGPPLNFYGSDTYHMSSLIGTYEYVLYSGDMDFLTINWDKVKSAVDYVVRKLDDDSGLLCVTGVNDWGRASQGGFNTAANALMFRTLITGSLMASWIHDEIWSRWELKAYVLKAAMNSAVFNWDPVMGAFKDSNVDSSTHPEDGNSLALYYGMASTIHQNSISDKLLTNWGPIGAKCPELKFNIVPFIESMEVKGHLAIGQTHRALDLIRRSWGWYLNNPYGTESTFIEGYLEDGSFGYRAFSGYEKDYSYTSHAHGWSTGPTHALTNYVLGLQLVSPSGAEWILAPQFGDLTFVEGGFTTPLGKFSAKWSLIPGGYNISYDIPIGTNGTLVLPASTAGRPTVTSGGKELDLDEYDDSTGHVTVAGIPGGKTAIIVWY</sequence>
<gene>
    <name evidence="3" type="ORF">IFR04_004565</name>
</gene>
<evidence type="ECO:0000259" key="2">
    <source>
        <dbReference type="Pfam" id="PF17390"/>
    </source>
</evidence>
<evidence type="ECO:0008006" key="5">
    <source>
        <dbReference type="Google" id="ProtNLM"/>
    </source>
</evidence>
<dbReference type="PANTHER" id="PTHR34987:SF5">
    <property type="entry name" value="ALPHA-RHAMNOSIDASE"/>
    <property type="match status" value="1"/>
</dbReference>
<dbReference type="InterPro" id="IPR035396">
    <property type="entry name" value="Bac_rhamnosid6H"/>
</dbReference>
<dbReference type="GO" id="GO:0005975">
    <property type="term" value="P:carbohydrate metabolic process"/>
    <property type="evidence" value="ECO:0007669"/>
    <property type="project" value="InterPro"/>
</dbReference>